<feature type="compositionally biased region" description="Low complexity" evidence="1">
    <location>
        <begin position="29"/>
        <end position="42"/>
    </location>
</feature>
<name>A0A7X0F448_9HYPH</name>
<dbReference type="RefSeq" id="WP_184697688.1">
    <property type="nucleotide sequence ID" value="NZ_BAABEG010000001.1"/>
</dbReference>
<dbReference type="AlphaFoldDB" id="A0A7X0F448"/>
<evidence type="ECO:0000313" key="2">
    <source>
        <dbReference type="EMBL" id="MBB6352766.1"/>
    </source>
</evidence>
<sequence>MLVGRAMSGAVSNVRAADSLATSTRPEAANRNSDAAADASAQAAYPASSSHVYVPAKPVQQATQVASQGPSRARLSDVDDAHRAAWSALNNERFRLAMENLSDVRTSDAVMMMRPVEGAGTDVRSALARYEENS</sequence>
<accession>A0A7X0F448</accession>
<gene>
    <name evidence="2" type="ORF">GGR00_000518</name>
</gene>
<organism evidence="2 3">
    <name type="scientific">Aminobacter aganoensis</name>
    <dbReference type="NCBI Taxonomy" id="83264"/>
    <lineage>
        <taxon>Bacteria</taxon>
        <taxon>Pseudomonadati</taxon>
        <taxon>Pseudomonadota</taxon>
        <taxon>Alphaproteobacteria</taxon>
        <taxon>Hyphomicrobiales</taxon>
        <taxon>Phyllobacteriaceae</taxon>
        <taxon>Aminobacter</taxon>
    </lineage>
</organism>
<feature type="region of interest" description="Disordered" evidence="1">
    <location>
        <begin position="13"/>
        <end position="42"/>
    </location>
</feature>
<protein>
    <submittedName>
        <fullName evidence="2">Uncharacterized protein</fullName>
    </submittedName>
</protein>
<evidence type="ECO:0000313" key="3">
    <source>
        <dbReference type="Proteomes" id="UP000536262"/>
    </source>
</evidence>
<keyword evidence="3" id="KW-1185">Reference proteome</keyword>
<proteinExistence type="predicted"/>
<dbReference type="Proteomes" id="UP000536262">
    <property type="component" value="Unassembled WGS sequence"/>
</dbReference>
<comment type="caution">
    <text evidence="2">The sequence shown here is derived from an EMBL/GenBank/DDBJ whole genome shotgun (WGS) entry which is preliminary data.</text>
</comment>
<evidence type="ECO:0000256" key="1">
    <source>
        <dbReference type="SAM" id="MobiDB-lite"/>
    </source>
</evidence>
<dbReference type="EMBL" id="JACHOU010000001">
    <property type="protein sequence ID" value="MBB6352766.1"/>
    <property type="molecule type" value="Genomic_DNA"/>
</dbReference>
<reference evidence="2 3" key="1">
    <citation type="submission" date="2020-08" db="EMBL/GenBank/DDBJ databases">
        <title>Genomic Encyclopedia of Type Strains, Phase IV (KMG-IV): sequencing the most valuable type-strain genomes for metagenomic binning, comparative biology and taxonomic classification.</title>
        <authorList>
            <person name="Goeker M."/>
        </authorList>
    </citation>
    <scope>NUCLEOTIDE SEQUENCE [LARGE SCALE GENOMIC DNA]</scope>
    <source>
        <strain evidence="2 3">DSM 7051</strain>
    </source>
</reference>